<dbReference type="OrthoDB" id="1493960at2"/>
<keyword evidence="3" id="KW-1185">Reference proteome</keyword>
<dbReference type="Pfam" id="PF00535">
    <property type="entry name" value="Glycos_transf_2"/>
    <property type="match status" value="1"/>
</dbReference>
<reference evidence="2 3" key="1">
    <citation type="submission" date="2019-03" db="EMBL/GenBank/DDBJ databases">
        <title>Genomic Encyclopedia of Type Strains, Phase IV (KMG-IV): sequencing the most valuable type-strain genomes for metagenomic binning, comparative biology and taxonomic classification.</title>
        <authorList>
            <person name="Goeker M."/>
        </authorList>
    </citation>
    <scope>NUCLEOTIDE SEQUENCE [LARGE SCALE GENOMIC DNA]</scope>
    <source>
        <strain evidence="2 3">DSM 14836</strain>
    </source>
</reference>
<comment type="caution">
    <text evidence="2">The sequence shown here is derived from an EMBL/GenBank/DDBJ whole genome shotgun (WGS) entry which is preliminary data.</text>
</comment>
<dbReference type="EMBL" id="SLXM01000001">
    <property type="protein sequence ID" value="TCP28282.1"/>
    <property type="molecule type" value="Genomic_DNA"/>
</dbReference>
<evidence type="ECO:0000259" key="1">
    <source>
        <dbReference type="Pfam" id="PF00535"/>
    </source>
</evidence>
<dbReference type="AlphaFoldDB" id="A0A4R2P161"/>
<organism evidence="2 3">
    <name type="scientific">Tenacibaculum skagerrakense</name>
    <dbReference type="NCBI Taxonomy" id="186571"/>
    <lineage>
        <taxon>Bacteria</taxon>
        <taxon>Pseudomonadati</taxon>
        <taxon>Bacteroidota</taxon>
        <taxon>Flavobacteriia</taxon>
        <taxon>Flavobacteriales</taxon>
        <taxon>Flavobacteriaceae</taxon>
        <taxon>Tenacibaculum</taxon>
    </lineage>
</organism>
<dbReference type="Gene3D" id="3.90.550.10">
    <property type="entry name" value="Spore Coat Polysaccharide Biosynthesis Protein SpsA, Chain A"/>
    <property type="match status" value="1"/>
</dbReference>
<dbReference type="PANTHER" id="PTHR22916">
    <property type="entry name" value="GLYCOSYLTRANSFERASE"/>
    <property type="match status" value="1"/>
</dbReference>
<dbReference type="InterPro" id="IPR001173">
    <property type="entry name" value="Glyco_trans_2-like"/>
</dbReference>
<dbReference type="GO" id="GO:0016758">
    <property type="term" value="F:hexosyltransferase activity"/>
    <property type="evidence" value="ECO:0007669"/>
    <property type="project" value="UniProtKB-ARBA"/>
</dbReference>
<keyword evidence="2" id="KW-0808">Transferase</keyword>
<proteinExistence type="predicted"/>
<evidence type="ECO:0000313" key="3">
    <source>
        <dbReference type="Proteomes" id="UP000294564"/>
    </source>
</evidence>
<protein>
    <submittedName>
        <fullName evidence="2">Glycosyl transferase family 2</fullName>
    </submittedName>
</protein>
<evidence type="ECO:0000313" key="2">
    <source>
        <dbReference type="EMBL" id="TCP28282.1"/>
    </source>
</evidence>
<dbReference type="RefSeq" id="WP_132792291.1">
    <property type="nucleotide sequence ID" value="NZ_SLXM01000001.1"/>
</dbReference>
<sequence>MSDFRSNVTVVIPTRNRLESLKRTLVSLKNQSQLPKEIIVVDSSDDKIKEEDINNSYTFSQLSLIHSKPSVCLQRNIGIEKSNSEYIFLCDDDMELPENYIESISEYLNENQDVNIVSGLVVEKRNEGWKYSETRISFLKLLVYHIFGLSVWAELKLKDFSKNKLIQNFVKNYLKKGNRIAKSGWPIVINYELPVFKTPIYSLMCAIVRSETIKKSPYDVAFYENGIGDNYDVLMSMNSEITVLSTIKVKHHKAPINRLKTEQAYYYRVSALHYILLKFERFDTRNLAFFMWSIMGNSMLFLSKGRFKMLGYNIKLLTRILANKSIYN</sequence>
<accession>A0A4R2P161</accession>
<dbReference type="CDD" id="cd00761">
    <property type="entry name" value="Glyco_tranf_GTA_type"/>
    <property type="match status" value="1"/>
</dbReference>
<dbReference type="SUPFAM" id="SSF53448">
    <property type="entry name" value="Nucleotide-diphospho-sugar transferases"/>
    <property type="match status" value="1"/>
</dbReference>
<dbReference type="InterPro" id="IPR029044">
    <property type="entry name" value="Nucleotide-diphossugar_trans"/>
</dbReference>
<gene>
    <name evidence="2" type="ORF">EV195_101446</name>
</gene>
<dbReference type="Proteomes" id="UP000294564">
    <property type="component" value="Unassembled WGS sequence"/>
</dbReference>
<feature type="domain" description="Glycosyltransferase 2-like" evidence="1">
    <location>
        <begin position="9"/>
        <end position="139"/>
    </location>
</feature>
<name>A0A4R2P161_9FLAO</name>